<evidence type="ECO:0000259" key="3">
    <source>
        <dbReference type="Pfam" id="PF04967"/>
    </source>
</evidence>
<feature type="domain" description="HTH bat-type" evidence="3">
    <location>
        <begin position="161"/>
        <end position="211"/>
    </location>
</feature>
<dbReference type="PANTHER" id="PTHR34236:SF1">
    <property type="entry name" value="DIMETHYL SULFOXIDE REDUCTASE TRANSCRIPTIONAL ACTIVATOR"/>
    <property type="match status" value="1"/>
</dbReference>
<dbReference type="OrthoDB" id="194393at2157"/>
<organism evidence="5 6">
    <name type="scientific">Haloglomus irregulare</name>
    <dbReference type="NCBI Taxonomy" id="2234134"/>
    <lineage>
        <taxon>Archaea</taxon>
        <taxon>Methanobacteriati</taxon>
        <taxon>Methanobacteriota</taxon>
        <taxon>Stenosarchaea group</taxon>
        <taxon>Halobacteria</taxon>
        <taxon>Halobacteriales</taxon>
        <taxon>Natronomonadaceae</taxon>
        <taxon>Haloglomus</taxon>
    </lineage>
</organism>
<dbReference type="RefSeq" id="WP_144261169.1">
    <property type="nucleotide sequence ID" value="NZ_QMDX01000002.1"/>
</dbReference>
<evidence type="ECO:0000313" key="6">
    <source>
        <dbReference type="Proteomes" id="UP000319894"/>
    </source>
</evidence>
<dbReference type="Gene3D" id="1.10.10.10">
    <property type="entry name" value="Winged helix-like DNA-binding domain superfamily/Winged helix DNA-binding domain"/>
    <property type="match status" value="1"/>
</dbReference>
<evidence type="ECO:0000256" key="2">
    <source>
        <dbReference type="ARBA" id="ARBA00023163"/>
    </source>
</evidence>
<dbReference type="AlphaFoldDB" id="A0A554ND63"/>
<dbReference type="EMBL" id="QMDX01000002">
    <property type="protein sequence ID" value="TSD15329.1"/>
    <property type="molecule type" value="Genomic_DNA"/>
</dbReference>
<keyword evidence="6" id="KW-1185">Reference proteome</keyword>
<reference evidence="5 6" key="1">
    <citation type="submission" date="2018-06" db="EMBL/GenBank/DDBJ databases">
        <title>Natronomonas sp. F16-60 a new haloarchaeon isolated from a solar saltern of Isla Cristina, Huelva, Spain.</title>
        <authorList>
            <person name="Duran-Viseras A."/>
            <person name="Sanchez-Porro C."/>
            <person name="Ventosa A."/>
        </authorList>
    </citation>
    <scope>NUCLEOTIDE SEQUENCE [LARGE SCALE GENOMIC DNA]</scope>
    <source>
        <strain evidence="5 6">F16-60</strain>
    </source>
</reference>
<proteinExistence type="predicted"/>
<accession>A0A554ND63</accession>
<evidence type="ECO:0000259" key="4">
    <source>
        <dbReference type="Pfam" id="PF24278"/>
    </source>
</evidence>
<dbReference type="Pfam" id="PF24278">
    <property type="entry name" value="HVO_0513_N"/>
    <property type="match status" value="1"/>
</dbReference>
<keyword evidence="2" id="KW-0804">Transcription</keyword>
<name>A0A554ND63_9EURY</name>
<keyword evidence="5" id="KW-0238">DNA-binding</keyword>
<dbReference type="GO" id="GO:0003677">
    <property type="term" value="F:DNA binding"/>
    <property type="evidence" value="ECO:0007669"/>
    <property type="project" value="UniProtKB-KW"/>
</dbReference>
<sequence>MRYFDLVLASGGDSLHPIDGRLAAASGITRELLHHVDGYGDGTGALLYRLRGDPEAAAVAVQGDGLLDYDVTDPDADGGFYCYVRLIPADPTGTLLALCYEHALIIETPVTFREDGSLRVRIVGQHETLREALTTVSDGVQVTVEEVGHYTPGREDARSLLTERQRDIFETAVDRGYYRIPRGITQTELADELELAPSTVDEHLRKAESTMLSSILEQHQAQGSERA</sequence>
<protein>
    <submittedName>
        <fullName evidence="5">DNA-binding protein</fullName>
    </submittedName>
</protein>
<feature type="domain" description="HVO-0513-like N-terminal" evidence="4">
    <location>
        <begin position="16"/>
        <end position="150"/>
    </location>
</feature>
<evidence type="ECO:0000256" key="1">
    <source>
        <dbReference type="ARBA" id="ARBA00023015"/>
    </source>
</evidence>
<dbReference type="InParanoid" id="A0A554ND63"/>
<dbReference type="Pfam" id="PF04967">
    <property type="entry name" value="HTH_10"/>
    <property type="match status" value="1"/>
</dbReference>
<dbReference type="InterPro" id="IPR036388">
    <property type="entry name" value="WH-like_DNA-bd_sf"/>
</dbReference>
<gene>
    <name evidence="5" type="ORF">DP107_05645</name>
</gene>
<evidence type="ECO:0000313" key="5">
    <source>
        <dbReference type="EMBL" id="TSD15329.1"/>
    </source>
</evidence>
<dbReference type="PANTHER" id="PTHR34236">
    <property type="entry name" value="DIMETHYL SULFOXIDE REDUCTASE TRANSCRIPTIONAL ACTIVATOR"/>
    <property type="match status" value="1"/>
</dbReference>
<keyword evidence="1" id="KW-0805">Transcription regulation</keyword>
<dbReference type="Proteomes" id="UP000319894">
    <property type="component" value="Unassembled WGS sequence"/>
</dbReference>
<dbReference type="InterPro" id="IPR056493">
    <property type="entry name" value="HVO_0513_N"/>
</dbReference>
<dbReference type="InterPro" id="IPR007050">
    <property type="entry name" value="HTH_bacterioopsin"/>
</dbReference>
<comment type="caution">
    <text evidence="5">The sequence shown here is derived from an EMBL/GenBank/DDBJ whole genome shotgun (WGS) entry which is preliminary data.</text>
</comment>